<organism evidence="1 2">
    <name type="scientific">Paraburkholderia solitsugae</name>
    <dbReference type="NCBI Taxonomy" id="2675748"/>
    <lineage>
        <taxon>Bacteria</taxon>
        <taxon>Pseudomonadati</taxon>
        <taxon>Pseudomonadota</taxon>
        <taxon>Betaproteobacteria</taxon>
        <taxon>Burkholderiales</taxon>
        <taxon>Burkholderiaceae</taxon>
        <taxon>Paraburkholderia</taxon>
    </lineage>
</organism>
<accession>A0ABX2BS52</accession>
<evidence type="ECO:0000313" key="2">
    <source>
        <dbReference type="Proteomes" id="UP000652198"/>
    </source>
</evidence>
<keyword evidence="2" id="KW-1185">Reference proteome</keyword>
<name>A0ABX2BS52_9BURK</name>
<dbReference type="RefSeq" id="WP_172311658.1">
    <property type="nucleotide sequence ID" value="NZ_WOEY01000065.1"/>
</dbReference>
<reference evidence="1 2" key="1">
    <citation type="submission" date="2019-11" db="EMBL/GenBank/DDBJ databases">
        <title>Metabolism of dissolved organic matter in forest soils.</title>
        <authorList>
            <person name="Cyle K.T."/>
            <person name="Wilhelm R.C."/>
            <person name="Martinez C.E."/>
        </authorList>
    </citation>
    <scope>NUCLEOTIDE SEQUENCE [LARGE SCALE GENOMIC DNA]</scope>
    <source>
        <strain evidence="1 2">1N</strain>
    </source>
</reference>
<proteinExistence type="predicted"/>
<comment type="caution">
    <text evidence="1">The sequence shown here is derived from an EMBL/GenBank/DDBJ whole genome shotgun (WGS) entry which is preliminary data.</text>
</comment>
<protein>
    <submittedName>
        <fullName evidence="1">Uncharacterized protein</fullName>
    </submittedName>
</protein>
<dbReference type="EMBL" id="WOEY01000065">
    <property type="protein sequence ID" value="NPT42931.1"/>
    <property type="molecule type" value="Genomic_DNA"/>
</dbReference>
<dbReference type="Proteomes" id="UP000652198">
    <property type="component" value="Unassembled WGS sequence"/>
</dbReference>
<gene>
    <name evidence="1" type="ORF">GNZ12_16755</name>
</gene>
<evidence type="ECO:0000313" key="1">
    <source>
        <dbReference type="EMBL" id="NPT42931.1"/>
    </source>
</evidence>
<sequence length="48" mass="5166">MLVLQDSGDLLRDTISMGDMGPSQSDQEYEIVGLLVRALGPVACWVVS</sequence>